<dbReference type="InterPro" id="IPR001269">
    <property type="entry name" value="DUS_fam"/>
</dbReference>
<evidence type="ECO:0000256" key="8">
    <source>
        <dbReference type="ARBA" id="ARBA00022884"/>
    </source>
</evidence>
<dbReference type="STRING" id="197461.A3843_12675"/>
<feature type="domain" description="DUS-like FMN-binding" evidence="15">
    <location>
        <begin position="15"/>
        <end position="296"/>
    </location>
</feature>
<keyword evidence="3" id="KW-0820">tRNA-binding</keyword>
<dbReference type="InterPro" id="IPR013785">
    <property type="entry name" value="Aldolase_TIM"/>
</dbReference>
<evidence type="ECO:0000256" key="6">
    <source>
        <dbReference type="ARBA" id="ARBA00022694"/>
    </source>
</evidence>
<dbReference type="EC" id="1.3.1.-" evidence="12"/>
<evidence type="ECO:0000256" key="5">
    <source>
        <dbReference type="ARBA" id="ARBA00022643"/>
    </source>
</evidence>
<evidence type="ECO:0000259" key="15">
    <source>
        <dbReference type="Pfam" id="PF01207"/>
    </source>
</evidence>
<dbReference type="GO" id="GO:0017150">
    <property type="term" value="F:tRNA dihydrouridine synthase activity"/>
    <property type="evidence" value="ECO:0007669"/>
    <property type="project" value="InterPro"/>
</dbReference>
<proteinExistence type="inferred from homology"/>
<dbReference type="EMBL" id="LVVZ01000019">
    <property type="protein sequence ID" value="OKL43490.1"/>
    <property type="molecule type" value="Genomic_DNA"/>
</dbReference>
<evidence type="ECO:0000256" key="1">
    <source>
        <dbReference type="ARBA" id="ARBA00001917"/>
    </source>
</evidence>
<comment type="caution">
    <text evidence="16">The sequence shown here is derived from an EMBL/GenBank/DDBJ whole genome shotgun (WGS) entry which is preliminary data.</text>
</comment>
<dbReference type="CDD" id="cd02801">
    <property type="entry name" value="DUS_like_FMN"/>
    <property type="match status" value="1"/>
</dbReference>
<evidence type="ECO:0000256" key="9">
    <source>
        <dbReference type="ARBA" id="ARBA00023002"/>
    </source>
</evidence>
<dbReference type="PANTHER" id="PTHR45846">
    <property type="entry name" value="TRNA-DIHYDROURIDINE(47) SYNTHASE [NAD(P)(+)]-LIKE"/>
    <property type="match status" value="1"/>
</dbReference>
<keyword evidence="9 12" id="KW-0560">Oxidoreductase</keyword>
<dbReference type="GO" id="GO:0000049">
    <property type="term" value="F:tRNA binding"/>
    <property type="evidence" value="ECO:0007669"/>
    <property type="project" value="UniProtKB-KW"/>
</dbReference>
<keyword evidence="4 12" id="KW-0285">Flavoprotein</keyword>
<dbReference type="SUPFAM" id="SSF51395">
    <property type="entry name" value="FMN-linked oxidoreductases"/>
    <property type="match status" value="1"/>
</dbReference>
<evidence type="ECO:0000256" key="3">
    <source>
        <dbReference type="ARBA" id="ARBA00022555"/>
    </source>
</evidence>
<dbReference type="RefSeq" id="WP_051269008.1">
    <property type="nucleotide sequence ID" value="NZ_LVVZ01000019.1"/>
</dbReference>
<evidence type="ECO:0000256" key="4">
    <source>
        <dbReference type="ARBA" id="ARBA00022630"/>
    </source>
</evidence>
<feature type="active site" description="Proton donor" evidence="13">
    <location>
        <position position="100"/>
    </location>
</feature>
<dbReference type="InterPro" id="IPR035587">
    <property type="entry name" value="DUS-like_FMN-bd"/>
</dbReference>
<name>A0A1U7JFG3_9HYPH</name>
<dbReference type="Pfam" id="PF01207">
    <property type="entry name" value="Dus"/>
    <property type="match status" value="1"/>
</dbReference>
<comment type="function">
    <text evidence="2 12">Catalyzes the synthesis of 5,6-dihydrouridine (D), a modified base found in the D-loop of most tRNAs, via the reduction of the C5-C6 double bond in target uridines.</text>
</comment>
<keyword evidence="5 12" id="KW-0288">FMN</keyword>
<evidence type="ECO:0000256" key="12">
    <source>
        <dbReference type="PIRNR" id="PIRNR006621"/>
    </source>
</evidence>
<dbReference type="NCBIfam" id="TIGR00737">
    <property type="entry name" value="nifR3_yhdG"/>
    <property type="match status" value="1"/>
</dbReference>
<keyword evidence="6 12" id="KW-0819">tRNA processing</keyword>
<evidence type="ECO:0000256" key="14">
    <source>
        <dbReference type="PIRSR" id="PIRSR006621-2"/>
    </source>
</evidence>
<comment type="catalytic activity">
    <reaction evidence="10">
        <text>a 5,6-dihydrouridine in tRNA + NADP(+) = a uridine in tRNA + NADPH + H(+)</text>
        <dbReference type="Rhea" id="RHEA:23624"/>
        <dbReference type="Rhea" id="RHEA-COMP:13339"/>
        <dbReference type="Rhea" id="RHEA-COMP:13887"/>
        <dbReference type="ChEBI" id="CHEBI:15378"/>
        <dbReference type="ChEBI" id="CHEBI:57783"/>
        <dbReference type="ChEBI" id="CHEBI:58349"/>
        <dbReference type="ChEBI" id="CHEBI:65315"/>
        <dbReference type="ChEBI" id="CHEBI:74443"/>
    </reaction>
</comment>
<dbReference type="Proteomes" id="UP000185783">
    <property type="component" value="Unassembled WGS sequence"/>
</dbReference>
<accession>A0A1U7JFG3</accession>
<keyword evidence="7" id="KW-0521">NADP</keyword>
<keyword evidence="17" id="KW-1185">Reference proteome</keyword>
<dbReference type="InterPro" id="IPR024036">
    <property type="entry name" value="tRNA-dHydroUridine_Synthase_C"/>
</dbReference>
<feature type="binding site" evidence="14">
    <location>
        <begin position="224"/>
        <end position="225"/>
    </location>
    <ligand>
        <name>FMN</name>
        <dbReference type="ChEBI" id="CHEBI:58210"/>
    </ligand>
</feature>
<dbReference type="AlphaFoldDB" id="A0A1U7JFG3"/>
<comment type="cofactor">
    <cofactor evidence="1 12 14">
        <name>FMN</name>
        <dbReference type="ChEBI" id="CHEBI:58210"/>
    </cofactor>
</comment>
<sequence length="332" mass="35836">MIKIGSVPLRNRSVLAPMSGVSDLPFRRLAWRYGAGLVVSEMVASEALVTGHPESLMRAEGEGIAPHVIQLAGREPHWMGQGARLAEQAGADIIDINMGCPAKKVTSGYSGSALMKDLDHALTLVEATVKAVSVPVTLKMRLGWDETSINAPELARRAVDAGVQMITVHGRTRQQFYKGQADWEAIAQVREVVDVPLVANGDCCSFQDATTMLNKSGADLVMVGRAAYGKPWLPGHIGHFLETGEELEAPCGEALADLVSEHYTAMLQHYGAHVGMRAARKHLGWYIESNLEKGQVAPEVMRGLMTSTEPDWVLATLKDVFTQTSGRVKSAA</sequence>
<dbReference type="PANTHER" id="PTHR45846:SF1">
    <property type="entry name" value="TRNA-DIHYDROURIDINE(47) SYNTHASE [NAD(P)(+)]-LIKE"/>
    <property type="match status" value="1"/>
</dbReference>
<feature type="binding site" evidence="14">
    <location>
        <position position="139"/>
    </location>
    <ligand>
        <name>FMN</name>
        <dbReference type="ChEBI" id="CHEBI:58210"/>
    </ligand>
</feature>
<reference evidence="16 17" key="1">
    <citation type="submission" date="2016-03" db="EMBL/GenBank/DDBJ databases">
        <title>Genome sequence of Nesiotobacter sp. nov., a moderately halophilic alphaproteobacterium isolated from the Yellow Sea, China.</title>
        <authorList>
            <person name="Zhang G."/>
            <person name="Zhang R."/>
        </authorList>
    </citation>
    <scope>NUCLEOTIDE SEQUENCE [LARGE SCALE GENOMIC DNA]</scope>
    <source>
        <strain evidence="16 17">WB1-6</strain>
    </source>
</reference>
<organism evidence="16 17">
    <name type="scientific">Pseudovibrio exalbescens</name>
    <dbReference type="NCBI Taxonomy" id="197461"/>
    <lineage>
        <taxon>Bacteria</taxon>
        <taxon>Pseudomonadati</taxon>
        <taxon>Pseudomonadota</taxon>
        <taxon>Alphaproteobacteria</taxon>
        <taxon>Hyphomicrobiales</taxon>
        <taxon>Stappiaceae</taxon>
        <taxon>Pseudovibrio</taxon>
    </lineage>
</organism>
<evidence type="ECO:0000313" key="17">
    <source>
        <dbReference type="Proteomes" id="UP000185783"/>
    </source>
</evidence>
<feature type="binding site" evidence="14">
    <location>
        <position position="169"/>
    </location>
    <ligand>
        <name>FMN</name>
        <dbReference type="ChEBI" id="CHEBI:58210"/>
    </ligand>
</feature>
<evidence type="ECO:0000256" key="7">
    <source>
        <dbReference type="ARBA" id="ARBA00022857"/>
    </source>
</evidence>
<dbReference type="InterPro" id="IPR018517">
    <property type="entry name" value="tRNA_hU_synthase_CS"/>
</dbReference>
<dbReference type="GO" id="GO:0050660">
    <property type="term" value="F:flavin adenine dinucleotide binding"/>
    <property type="evidence" value="ECO:0007669"/>
    <property type="project" value="InterPro"/>
</dbReference>
<keyword evidence="8" id="KW-0694">RNA-binding</keyword>
<keyword evidence="14" id="KW-0547">Nucleotide-binding</keyword>
<evidence type="ECO:0000313" key="16">
    <source>
        <dbReference type="EMBL" id="OKL43490.1"/>
    </source>
</evidence>
<evidence type="ECO:0000256" key="13">
    <source>
        <dbReference type="PIRSR" id="PIRSR006621-1"/>
    </source>
</evidence>
<comment type="similarity">
    <text evidence="12">Belongs to the dus family.</text>
</comment>
<dbReference type="Gene3D" id="3.20.20.70">
    <property type="entry name" value="Aldolase class I"/>
    <property type="match status" value="1"/>
</dbReference>
<gene>
    <name evidence="16" type="ORF">A3843_12675</name>
</gene>
<feature type="binding site" evidence="14">
    <location>
        <position position="70"/>
    </location>
    <ligand>
        <name>FMN</name>
        <dbReference type="ChEBI" id="CHEBI:58210"/>
    </ligand>
</feature>
<dbReference type="PIRSF" id="PIRSF006621">
    <property type="entry name" value="Dus"/>
    <property type="match status" value="1"/>
</dbReference>
<protein>
    <recommendedName>
        <fullName evidence="12">tRNA-dihydrouridine synthase</fullName>
        <ecNumber evidence="12">1.3.1.-</ecNumber>
    </recommendedName>
</protein>
<evidence type="ECO:0000256" key="11">
    <source>
        <dbReference type="ARBA" id="ARBA00048802"/>
    </source>
</evidence>
<dbReference type="Gene3D" id="1.10.1200.80">
    <property type="entry name" value="Putative flavin oxidoreducatase, domain 2"/>
    <property type="match status" value="1"/>
</dbReference>
<evidence type="ECO:0000256" key="10">
    <source>
        <dbReference type="ARBA" id="ARBA00048205"/>
    </source>
</evidence>
<comment type="catalytic activity">
    <reaction evidence="11">
        <text>a 5,6-dihydrouridine in tRNA + NAD(+) = a uridine in tRNA + NADH + H(+)</text>
        <dbReference type="Rhea" id="RHEA:54452"/>
        <dbReference type="Rhea" id="RHEA-COMP:13339"/>
        <dbReference type="Rhea" id="RHEA-COMP:13887"/>
        <dbReference type="ChEBI" id="CHEBI:15378"/>
        <dbReference type="ChEBI" id="CHEBI:57540"/>
        <dbReference type="ChEBI" id="CHEBI:57945"/>
        <dbReference type="ChEBI" id="CHEBI:65315"/>
        <dbReference type="ChEBI" id="CHEBI:74443"/>
    </reaction>
</comment>
<evidence type="ECO:0000256" key="2">
    <source>
        <dbReference type="ARBA" id="ARBA00002790"/>
    </source>
</evidence>
<dbReference type="PROSITE" id="PS01136">
    <property type="entry name" value="UPF0034"/>
    <property type="match status" value="1"/>
</dbReference>
<dbReference type="InterPro" id="IPR004652">
    <property type="entry name" value="DusB-like"/>
</dbReference>